<comment type="caution">
    <text evidence="1">The sequence shown here is derived from an EMBL/GenBank/DDBJ whole genome shotgun (WGS) entry which is preliminary data.</text>
</comment>
<keyword evidence="2" id="KW-1185">Reference proteome</keyword>
<evidence type="ECO:0000313" key="1">
    <source>
        <dbReference type="EMBL" id="KAK9318955.1"/>
    </source>
</evidence>
<sequence>MVSSTVYMAILLIFSSISHAVYNINTYKLELCGDGIVQPRLGEQCDDGNNVNGDGCSSNCTIEIPVPLIPIKNGTPSIPHPPTHRIDRRIQEQLYRS</sequence>
<gene>
    <name evidence="1" type="ORF">V1517DRAFT_342179</name>
</gene>
<organism evidence="1 2">
    <name type="scientific">Lipomyces orientalis</name>
    <dbReference type="NCBI Taxonomy" id="1233043"/>
    <lineage>
        <taxon>Eukaryota</taxon>
        <taxon>Fungi</taxon>
        <taxon>Dikarya</taxon>
        <taxon>Ascomycota</taxon>
        <taxon>Saccharomycotina</taxon>
        <taxon>Lipomycetes</taxon>
        <taxon>Lipomycetales</taxon>
        <taxon>Lipomycetaceae</taxon>
        <taxon>Lipomyces</taxon>
    </lineage>
</organism>
<protein>
    <submittedName>
        <fullName evidence="1">Uncharacterized protein</fullName>
    </submittedName>
</protein>
<proteinExistence type="predicted"/>
<dbReference type="EMBL" id="MU970257">
    <property type="protein sequence ID" value="KAK9318955.1"/>
    <property type="molecule type" value="Genomic_DNA"/>
</dbReference>
<dbReference type="Proteomes" id="UP001489719">
    <property type="component" value="Unassembled WGS sequence"/>
</dbReference>
<accession>A0ACC3TDB5</accession>
<evidence type="ECO:0000313" key="2">
    <source>
        <dbReference type="Proteomes" id="UP001489719"/>
    </source>
</evidence>
<reference evidence="2" key="1">
    <citation type="journal article" date="2024" name="Front. Bioeng. Biotechnol.">
        <title>Genome-scale model development and genomic sequencing of the oleaginous clade Lipomyces.</title>
        <authorList>
            <person name="Czajka J.J."/>
            <person name="Han Y."/>
            <person name="Kim J."/>
            <person name="Mondo S.J."/>
            <person name="Hofstad B.A."/>
            <person name="Robles A."/>
            <person name="Haridas S."/>
            <person name="Riley R."/>
            <person name="LaButti K."/>
            <person name="Pangilinan J."/>
            <person name="Andreopoulos W."/>
            <person name="Lipzen A."/>
            <person name="Yan J."/>
            <person name="Wang M."/>
            <person name="Ng V."/>
            <person name="Grigoriev I.V."/>
            <person name="Spatafora J.W."/>
            <person name="Magnuson J.K."/>
            <person name="Baker S.E."/>
            <person name="Pomraning K.R."/>
        </authorList>
    </citation>
    <scope>NUCLEOTIDE SEQUENCE [LARGE SCALE GENOMIC DNA]</scope>
    <source>
        <strain evidence="2">CBS 10300</strain>
    </source>
</reference>
<name>A0ACC3TDB5_9ASCO</name>